<dbReference type="Proteomes" id="UP000030700">
    <property type="component" value="Unassembled WGS sequence"/>
</dbReference>
<dbReference type="Pfam" id="PF02518">
    <property type="entry name" value="HATPase_c"/>
    <property type="match status" value="1"/>
</dbReference>
<dbReference type="Gene3D" id="3.30.450.20">
    <property type="entry name" value="PAS domain"/>
    <property type="match status" value="1"/>
</dbReference>
<dbReference type="InterPro" id="IPR035965">
    <property type="entry name" value="PAS-like_dom_sf"/>
</dbReference>
<dbReference type="SMART" id="SM00382">
    <property type="entry name" value="AAA"/>
    <property type="match status" value="1"/>
</dbReference>
<keyword evidence="10" id="KW-0418">Kinase</keyword>
<dbReference type="GO" id="GO:0000155">
    <property type="term" value="F:phosphorelay sensor kinase activity"/>
    <property type="evidence" value="ECO:0007669"/>
    <property type="project" value="InterPro"/>
</dbReference>
<dbReference type="PRINTS" id="PR00344">
    <property type="entry name" value="BCTRLSENSOR"/>
</dbReference>
<dbReference type="InterPro" id="IPR003593">
    <property type="entry name" value="AAA+_ATPase"/>
</dbReference>
<dbReference type="AlphaFoldDB" id="A0A081BNP6"/>
<dbReference type="STRING" id="1499966.U14_03258"/>
<evidence type="ECO:0000256" key="3">
    <source>
        <dbReference type="ARBA" id="ARBA00022448"/>
    </source>
</evidence>
<reference evidence="10 11" key="1">
    <citation type="journal article" date="2015" name="PeerJ">
        <title>First genomic representation of candidate bacterial phylum KSB3 points to enhanced environmental sensing as a trigger of wastewater bulking.</title>
        <authorList>
            <person name="Sekiguchi Y."/>
            <person name="Ohashi A."/>
            <person name="Parks D.H."/>
            <person name="Yamauchi T."/>
            <person name="Tyson G.W."/>
            <person name="Hugenholtz P."/>
        </authorList>
    </citation>
    <scope>NUCLEOTIDE SEQUENCE [LARGE SCALE GENOMIC DNA]</scope>
</reference>
<dbReference type="SUPFAM" id="SSF47384">
    <property type="entry name" value="Homodimeric domain of signal transducing histidine kinase"/>
    <property type="match status" value="1"/>
</dbReference>
<keyword evidence="10" id="KW-0808">Transferase</keyword>
<dbReference type="EMBL" id="DF820458">
    <property type="protein sequence ID" value="GAK52012.1"/>
    <property type="molecule type" value="Genomic_DNA"/>
</dbReference>
<dbReference type="InterPro" id="IPR050107">
    <property type="entry name" value="ABC_carbohydrate_import_ATPase"/>
</dbReference>
<dbReference type="CDD" id="cd00075">
    <property type="entry name" value="HATPase"/>
    <property type="match status" value="1"/>
</dbReference>
<comment type="catalytic activity">
    <reaction evidence="1">
        <text>ATP + protein L-histidine = ADP + protein N-phospho-L-histidine.</text>
        <dbReference type="EC" id="2.7.13.3"/>
    </reaction>
</comment>
<dbReference type="Gene3D" id="3.30.565.10">
    <property type="entry name" value="Histidine kinase-like ATPase, C-terminal domain"/>
    <property type="match status" value="1"/>
</dbReference>
<evidence type="ECO:0000313" key="10">
    <source>
        <dbReference type="EMBL" id="GAK52012.1"/>
    </source>
</evidence>
<evidence type="ECO:0000256" key="7">
    <source>
        <dbReference type="ARBA" id="ARBA00022840"/>
    </source>
</evidence>
<dbReference type="Pfam" id="PF08448">
    <property type="entry name" value="PAS_4"/>
    <property type="match status" value="1"/>
</dbReference>
<proteinExistence type="predicted"/>
<dbReference type="SUPFAM" id="SSF55785">
    <property type="entry name" value="PYP-like sensor domain (PAS domain)"/>
    <property type="match status" value="1"/>
</dbReference>
<dbReference type="InterPro" id="IPR004358">
    <property type="entry name" value="Sig_transdc_His_kin-like_C"/>
</dbReference>
<dbReference type="SUPFAM" id="SSF52540">
    <property type="entry name" value="P-loop containing nucleoside triphosphate hydrolases"/>
    <property type="match status" value="1"/>
</dbReference>
<dbReference type="Gene3D" id="3.40.50.300">
    <property type="entry name" value="P-loop containing nucleotide triphosphate hydrolases"/>
    <property type="match status" value="1"/>
</dbReference>
<feature type="domain" description="ABC transporter" evidence="9">
    <location>
        <begin position="13"/>
        <end position="249"/>
    </location>
</feature>
<evidence type="ECO:0000259" key="9">
    <source>
        <dbReference type="PROSITE" id="PS50893"/>
    </source>
</evidence>
<dbReference type="SMART" id="SM00388">
    <property type="entry name" value="HisKA"/>
    <property type="match status" value="1"/>
</dbReference>
<evidence type="ECO:0000313" key="11">
    <source>
        <dbReference type="Proteomes" id="UP000030700"/>
    </source>
</evidence>
<keyword evidence="11" id="KW-1185">Reference proteome</keyword>
<dbReference type="PANTHER" id="PTHR43790">
    <property type="entry name" value="CARBOHYDRATE TRANSPORT ATP-BINDING PROTEIN MG119-RELATED"/>
    <property type="match status" value="1"/>
</dbReference>
<dbReference type="InterPro" id="IPR013656">
    <property type="entry name" value="PAS_4"/>
</dbReference>
<gene>
    <name evidence="10" type="ORF">U14_03258</name>
</gene>
<dbReference type="Pfam" id="PF00005">
    <property type="entry name" value="ABC_tran"/>
    <property type="match status" value="1"/>
</dbReference>
<accession>A0A081BNP6</accession>
<dbReference type="PROSITE" id="PS50893">
    <property type="entry name" value="ABC_TRANSPORTER_2"/>
    <property type="match status" value="1"/>
</dbReference>
<dbReference type="GO" id="GO:0016887">
    <property type="term" value="F:ATP hydrolysis activity"/>
    <property type="evidence" value="ECO:0007669"/>
    <property type="project" value="InterPro"/>
</dbReference>
<dbReference type="InterPro" id="IPR003439">
    <property type="entry name" value="ABC_transporter-like_ATP-bd"/>
</dbReference>
<sequence>MASPSPNNADSLIEFINISLNYGATKALSHLNLVIRRAEIHAIVGEHGAGKSSLGMILCGLLKPQNGHIIINSLPHRSLNLQSARKLGIEMVQQQTLSLNPYFSIADNFALDNRPLYQLWRKKKALQAARDFLEEWGFTHIDPAVPVNRLNVPDQLFVDILKHLYQRPTLLILDEALEKLTTANYNIIIGILRRLKQQGHSILLITHRIDDVYQLADRVSVIKHGEILLSDEVKNIDKINLINMAYTQVSEQRADNLNREFYQLLKYNEAILRNLPINLIVADHENQIRLVNDYCRQSFELEQASFINKPLAEVVTSANNEVIDFLDHALSYREEHAFYQAPIRVNQQEIIGNIKTFPIYDGSLFMGTMLTIEDVTEFDQLQKQVVLSEKLASVGMLAAGVAHEINNPLEIIYTYLSFMKYKFRGQELHKALNTLHEQIADISNIVSNLQTFSDRHVENEEVELNEVIQNMLNLLKYNAKYENIAIHFEPEDENILIITNRNEIKQVILNLLKNSFEVMPSGGEIRISTRIFEENGGKNVQMTFQDTGPGIQDANPNNVFLPFYSTKHGKGSNNFGLGLSISYNIIKKHKGTISVQNLEQAGCQFTITLPQAAN</sequence>
<dbReference type="Pfam" id="PF00512">
    <property type="entry name" value="HisKA"/>
    <property type="match status" value="1"/>
</dbReference>
<evidence type="ECO:0000256" key="2">
    <source>
        <dbReference type="ARBA" id="ARBA00012438"/>
    </source>
</evidence>
<evidence type="ECO:0000256" key="5">
    <source>
        <dbReference type="ARBA" id="ARBA00022737"/>
    </source>
</evidence>
<evidence type="ECO:0000256" key="1">
    <source>
        <dbReference type="ARBA" id="ARBA00000085"/>
    </source>
</evidence>
<name>A0A081BNP6_9BACT</name>
<evidence type="ECO:0000259" key="8">
    <source>
        <dbReference type="PROSITE" id="PS50109"/>
    </source>
</evidence>
<keyword evidence="4" id="KW-0597">Phosphoprotein</keyword>
<evidence type="ECO:0000256" key="4">
    <source>
        <dbReference type="ARBA" id="ARBA00022553"/>
    </source>
</evidence>
<dbReference type="PROSITE" id="PS50109">
    <property type="entry name" value="HIS_KIN"/>
    <property type="match status" value="1"/>
</dbReference>
<protein>
    <recommendedName>
        <fullName evidence="2">histidine kinase</fullName>
        <ecNumber evidence="2">2.7.13.3</ecNumber>
    </recommendedName>
</protein>
<dbReference type="InterPro" id="IPR003661">
    <property type="entry name" value="HisK_dim/P_dom"/>
</dbReference>
<dbReference type="InterPro" id="IPR003594">
    <property type="entry name" value="HATPase_dom"/>
</dbReference>
<feature type="domain" description="Histidine kinase" evidence="8">
    <location>
        <begin position="400"/>
        <end position="613"/>
    </location>
</feature>
<keyword evidence="3" id="KW-0813">Transport</keyword>
<dbReference type="InterPro" id="IPR005467">
    <property type="entry name" value="His_kinase_dom"/>
</dbReference>
<dbReference type="InterPro" id="IPR036890">
    <property type="entry name" value="HATPase_C_sf"/>
</dbReference>
<keyword evidence="5" id="KW-0677">Repeat</keyword>
<dbReference type="InterPro" id="IPR036097">
    <property type="entry name" value="HisK_dim/P_sf"/>
</dbReference>
<dbReference type="SUPFAM" id="SSF55874">
    <property type="entry name" value="ATPase domain of HSP90 chaperone/DNA topoisomerase II/histidine kinase"/>
    <property type="match status" value="1"/>
</dbReference>
<dbReference type="SMART" id="SM00387">
    <property type="entry name" value="HATPase_c"/>
    <property type="match status" value="1"/>
</dbReference>
<dbReference type="EC" id="2.7.13.3" evidence="2"/>
<dbReference type="CDD" id="cd00082">
    <property type="entry name" value="HisKA"/>
    <property type="match status" value="1"/>
</dbReference>
<dbReference type="PANTHER" id="PTHR43790:SF9">
    <property type="entry name" value="GALACTOFURANOSE TRANSPORTER ATP-BINDING PROTEIN YTFR"/>
    <property type="match status" value="1"/>
</dbReference>
<dbReference type="GO" id="GO:0005524">
    <property type="term" value="F:ATP binding"/>
    <property type="evidence" value="ECO:0007669"/>
    <property type="project" value="UniProtKB-KW"/>
</dbReference>
<dbReference type="InterPro" id="IPR027417">
    <property type="entry name" value="P-loop_NTPase"/>
</dbReference>
<keyword evidence="6" id="KW-0547">Nucleotide-binding</keyword>
<evidence type="ECO:0000256" key="6">
    <source>
        <dbReference type="ARBA" id="ARBA00022741"/>
    </source>
</evidence>
<dbReference type="HOGENOM" id="CLU_437875_0_0_0"/>
<keyword evidence="7" id="KW-0067">ATP-binding</keyword>
<dbReference type="Gene3D" id="1.10.287.130">
    <property type="match status" value="1"/>
</dbReference>
<organism evidence="10 11">
    <name type="scientific">Candidatus Moduliflexus flocculans</name>
    <dbReference type="NCBI Taxonomy" id="1499966"/>
    <lineage>
        <taxon>Bacteria</taxon>
        <taxon>Candidatus Moduliflexota</taxon>
        <taxon>Candidatus Moduliflexia</taxon>
        <taxon>Candidatus Moduliflexales</taxon>
        <taxon>Candidatus Moduliflexaceae</taxon>
    </lineage>
</organism>